<dbReference type="SUPFAM" id="SSF55347">
    <property type="entry name" value="Glyceraldehyde-3-phosphate dehydrogenase-like, C-terminal domain"/>
    <property type="match status" value="1"/>
</dbReference>
<dbReference type="Pfam" id="PF03447">
    <property type="entry name" value="NAD_binding_3"/>
    <property type="match status" value="1"/>
</dbReference>
<dbReference type="Proteomes" id="UP000816034">
    <property type="component" value="Unassembled WGS sequence"/>
</dbReference>
<dbReference type="Gene3D" id="3.40.50.720">
    <property type="entry name" value="NAD(P)-binding Rossmann-like Domain"/>
    <property type="match status" value="1"/>
</dbReference>
<comment type="caution">
    <text evidence="5">The sequence shown here is derived from an EMBL/GenBank/DDBJ whole genome shotgun (WGS) entry which is preliminary data.</text>
</comment>
<evidence type="ECO:0000259" key="3">
    <source>
        <dbReference type="Pfam" id="PF01958"/>
    </source>
</evidence>
<dbReference type="GO" id="GO:0050661">
    <property type="term" value="F:NADP binding"/>
    <property type="evidence" value="ECO:0007669"/>
    <property type="project" value="InterPro"/>
</dbReference>
<dbReference type="InterPro" id="IPR002811">
    <property type="entry name" value="Asp_DH"/>
</dbReference>
<proteinExistence type="inferred from homology"/>
<organism evidence="5 6">
    <name type="scientific">Naegleria lovaniensis</name>
    <name type="common">Amoeba</name>
    <dbReference type="NCBI Taxonomy" id="51637"/>
    <lineage>
        <taxon>Eukaryota</taxon>
        <taxon>Discoba</taxon>
        <taxon>Heterolobosea</taxon>
        <taxon>Tetramitia</taxon>
        <taxon>Eutetramitia</taxon>
        <taxon>Vahlkampfiidae</taxon>
        <taxon>Naegleria</taxon>
    </lineage>
</organism>
<accession>A0AA88GXC3</accession>
<dbReference type="RefSeq" id="XP_044551410.1">
    <property type="nucleotide sequence ID" value="XM_044691092.1"/>
</dbReference>
<feature type="domain" description="Aspartate/homoserine dehydrogenase NAD-binding" evidence="4">
    <location>
        <begin position="14"/>
        <end position="121"/>
    </location>
</feature>
<comment type="similarity">
    <text evidence="1">Belongs to the L-aspartate dehydrogenase family.</text>
</comment>
<dbReference type="AlphaFoldDB" id="A0AA88GXC3"/>
<reference evidence="5 6" key="1">
    <citation type="journal article" date="2018" name="BMC Genomics">
        <title>The genome of Naegleria lovaniensis, the basis for a comparative approach to unravel pathogenicity factors of the human pathogenic amoeba N. fowleri.</title>
        <authorList>
            <person name="Liechti N."/>
            <person name="Schurch N."/>
            <person name="Bruggmann R."/>
            <person name="Wittwer M."/>
        </authorList>
    </citation>
    <scope>NUCLEOTIDE SEQUENCE [LARGE SCALE GENOMIC DNA]</scope>
    <source>
        <strain evidence="5 6">ATCC 30569</strain>
    </source>
</reference>
<evidence type="ECO:0000259" key="4">
    <source>
        <dbReference type="Pfam" id="PF03447"/>
    </source>
</evidence>
<evidence type="ECO:0000256" key="1">
    <source>
        <dbReference type="ARBA" id="ARBA00008331"/>
    </source>
</evidence>
<sequence>MSSSSMKTRVGIVGFGLLGQFLTDKILNDEKASQKFEIAFVWNRTFDKVENDKSIKPEWYLKDLNDFASKKPNLIVEVSHPDIIVEFGKKFLSYCDLFVGSPTAFADETCESEIRQVLSNTSNGCYVASGALWGAFDIQKMALIGTLKGLTITMKKHPSSMKLTTKEMQDKLQQALNDPTKEHIVYEGPVRPLCPIAPNNVNTMAVASLAAENLGFDVVKARLVADARLDAHVIDIQVEGPNGFSVATNRYNPAQVGAVTGQATYFSFLSSLLLSGGRGRGMHFC</sequence>
<protein>
    <recommendedName>
        <fullName evidence="2">Aspartate dehydrogenase domain-containing protein</fullName>
    </recommendedName>
</protein>
<dbReference type="SUPFAM" id="SSF51735">
    <property type="entry name" value="NAD(P)-binding Rossmann-fold domains"/>
    <property type="match status" value="1"/>
</dbReference>
<evidence type="ECO:0000256" key="2">
    <source>
        <dbReference type="ARBA" id="ARBA00020169"/>
    </source>
</evidence>
<evidence type="ECO:0000313" key="6">
    <source>
        <dbReference type="Proteomes" id="UP000816034"/>
    </source>
</evidence>
<dbReference type="Pfam" id="PF01958">
    <property type="entry name" value="Asp_DH_C"/>
    <property type="match status" value="1"/>
</dbReference>
<dbReference type="PANTHER" id="PTHR31873">
    <property type="entry name" value="L-ASPARTATE DEHYDROGENASE-RELATED"/>
    <property type="match status" value="1"/>
</dbReference>
<evidence type="ECO:0000313" key="5">
    <source>
        <dbReference type="EMBL" id="KAG2387418.1"/>
    </source>
</evidence>
<feature type="domain" description="Aspartate dehydrogenase" evidence="3">
    <location>
        <begin position="180"/>
        <end position="264"/>
    </location>
</feature>
<dbReference type="EMBL" id="PYSW02000013">
    <property type="protein sequence ID" value="KAG2387418.1"/>
    <property type="molecule type" value="Genomic_DNA"/>
</dbReference>
<dbReference type="GO" id="GO:0033735">
    <property type="term" value="F:aspartate dehydrogenase [NAD(P)+] activity"/>
    <property type="evidence" value="ECO:0007669"/>
    <property type="project" value="InterPro"/>
</dbReference>
<dbReference type="GeneID" id="68094206"/>
<dbReference type="GO" id="GO:0009435">
    <property type="term" value="P:NAD+ biosynthetic process"/>
    <property type="evidence" value="ECO:0007669"/>
    <property type="project" value="InterPro"/>
</dbReference>
<dbReference type="InterPro" id="IPR005106">
    <property type="entry name" value="Asp/hSer_DH_NAD-bd"/>
</dbReference>
<dbReference type="Gene3D" id="3.30.360.10">
    <property type="entry name" value="Dihydrodipicolinate Reductase, domain 2"/>
    <property type="match status" value="1"/>
</dbReference>
<dbReference type="PANTHER" id="PTHR31873:SF6">
    <property type="entry name" value="ASPARTATE DEHYDROGENASE DOMAIN-CONTAINING PROTEIN"/>
    <property type="match status" value="1"/>
</dbReference>
<gene>
    <name evidence="5" type="ORF">C9374_001750</name>
</gene>
<keyword evidence="6" id="KW-1185">Reference proteome</keyword>
<name>A0AA88GXC3_NAELO</name>
<dbReference type="InterPro" id="IPR036291">
    <property type="entry name" value="NAD(P)-bd_dom_sf"/>
</dbReference>